<organism evidence="2 3">
    <name type="scientific">Uabimicrobium amorphum</name>
    <dbReference type="NCBI Taxonomy" id="2596890"/>
    <lineage>
        <taxon>Bacteria</taxon>
        <taxon>Pseudomonadati</taxon>
        <taxon>Planctomycetota</taxon>
        <taxon>Candidatus Uabimicrobiia</taxon>
        <taxon>Candidatus Uabimicrobiales</taxon>
        <taxon>Candidatus Uabimicrobiaceae</taxon>
        <taxon>Candidatus Uabimicrobium</taxon>
    </lineage>
</organism>
<feature type="coiled-coil region" evidence="1">
    <location>
        <begin position="58"/>
        <end position="85"/>
    </location>
</feature>
<proteinExistence type="predicted"/>
<name>A0A5S9F566_UABAM</name>
<dbReference type="Proteomes" id="UP000326354">
    <property type="component" value="Chromosome"/>
</dbReference>
<protein>
    <submittedName>
        <fullName evidence="2">Uncharacterized protein</fullName>
    </submittedName>
</protein>
<evidence type="ECO:0000256" key="1">
    <source>
        <dbReference type="SAM" id="Coils"/>
    </source>
</evidence>
<dbReference type="EMBL" id="AP019860">
    <property type="protein sequence ID" value="BBM85981.1"/>
    <property type="molecule type" value="Genomic_DNA"/>
</dbReference>
<reference evidence="2 3" key="1">
    <citation type="submission" date="2019-08" db="EMBL/GenBank/DDBJ databases">
        <title>Complete genome sequence of Candidatus Uab amorphum.</title>
        <authorList>
            <person name="Shiratori T."/>
            <person name="Suzuki S."/>
            <person name="Kakizawa Y."/>
            <person name="Ishida K."/>
        </authorList>
    </citation>
    <scope>NUCLEOTIDE SEQUENCE [LARGE SCALE GENOMIC DNA]</scope>
    <source>
        <strain evidence="2 3">SRT547</strain>
    </source>
</reference>
<keyword evidence="3" id="KW-1185">Reference proteome</keyword>
<dbReference type="AlphaFoldDB" id="A0A5S9F566"/>
<sequence>MNFFDNHNVTLIDKLIVFAYRNKGMTPEEVIRAVGCEGHIHYYNGYWTQYGEEIIVTRTEYQRVLQQYNIKEERLRSNVRSLSATNRISSKLFVLEREVQAVIACINRDFSMQLTFNAKNGREVVRISRKGTHTWIHLNEKENDWLEDITELSGWQKNGTYWTKTVQNFIYSAV</sequence>
<dbReference type="RefSeq" id="WP_151970062.1">
    <property type="nucleotide sequence ID" value="NZ_AP019860.1"/>
</dbReference>
<keyword evidence="1" id="KW-0175">Coiled coil</keyword>
<evidence type="ECO:0000313" key="3">
    <source>
        <dbReference type="Proteomes" id="UP000326354"/>
    </source>
</evidence>
<gene>
    <name evidence="2" type="ORF">UABAM_04367</name>
</gene>
<dbReference type="KEGG" id="uam:UABAM_04367"/>
<evidence type="ECO:0000313" key="2">
    <source>
        <dbReference type="EMBL" id="BBM85981.1"/>
    </source>
</evidence>
<accession>A0A5S9F566</accession>